<reference evidence="2 3" key="1">
    <citation type="submission" date="2015-04" db="EMBL/GenBank/DDBJ databases">
        <title>Draft Genome Sequences of Eight Spore-Forming Food Isolates of Bacillus cereus Genome sequencing.</title>
        <authorList>
            <person name="Krawcyk A.O."/>
            <person name="de Jong A."/>
            <person name="Eijlander R.T."/>
            <person name="Berendsen E.M."/>
            <person name="Holsappel S."/>
            <person name="Wells-Bennik M."/>
            <person name="Kuipers O.P."/>
        </authorList>
    </citation>
    <scope>NUCLEOTIDE SEQUENCE [LARGE SCALE GENOMIC DNA]</scope>
    <source>
        <strain evidence="2 3">B4077</strain>
    </source>
</reference>
<accession>A0A0G8EP61</accession>
<protein>
    <submittedName>
        <fullName evidence="2">Uncharacterized protein</fullName>
    </submittedName>
</protein>
<keyword evidence="1" id="KW-1133">Transmembrane helix</keyword>
<name>A0A0G8EP61_BACCE</name>
<organism evidence="2 3">
    <name type="scientific">Bacillus cereus</name>
    <dbReference type="NCBI Taxonomy" id="1396"/>
    <lineage>
        <taxon>Bacteria</taxon>
        <taxon>Bacillati</taxon>
        <taxon>Bacillota</taxon>
        <taxon>Bacilli</taxon>
        <taxon>Bacillales</taxon>
        <taxon>Bacillaceae</taxon>
        <taxon>Bacillus</taxon>
        <taxon>Bacillus cereus group</taxon>
    </lineage>
</organism>
<proteinExistence type="predicted"/>
<evidence type="ECO:0000313" key="3">
    <source>
        <dbReference type="Proteomes" id="UP000035214"/>
    </source>
</evidence>
<sequence length="37" mass="4366">MAISSKNYGVQNRSKYKGNTLNTFVVIPFFYFLFRTI</sequence>
<dbReference type="Proteomes" id="UP000035214">
    <property type="component" value="Unassembled WGS sequence"/>
</dbReference>
<gene>
    <name evidence="2" type="ORF">B4077_5284</name>
</gene>
<keyword evidence="1" id="KW-0472">Membrane</keyword>
<dbReference type="AlphaFoldDB" id="A0A0G8EP61"/>
<evidence type="ECO:0000313" key="2">
    <source>
        <dbReference type="EMBL" id="KLA25287.1"/>
    </source>
</evidence>
<dbReference type="EMBL" id="LCYI01000050">
    <property type="protein sequence ID" value="KLA25287.1"/>
    <property type="molecule type" value="Genomic_DNA"/>
</dbReference>
<comment type="caution">
    <text evidence="2">The sequence shown here is derived from an EMBL/GenBank/DDBJ whole genome shotgun (WGS) entry which is preliminary data.</text>
</comment>
<feature type="transmembrane region" description="Helical" evidence="1">
    <location>
        <begin position="16"/>
        <end position="34"/>
    </location>
</feature>
<evidence type="ECO:0000256" key="1">
    <source>
        <dbReference type="SAM" id="Phobius"/>
    </source>
</evidence>
<dbReference type="PATRIC" id="fig|1396.428.peg.1637"/>
<keyword evidence="1" id="KW-0812">Transmembrane</keyword>